<feature type="compositionally biased region" description="Low complexity" evidence="1">
    <location>
        <begin position="186"/>
        <end position="200"/>
    </location>
</feature>
<protein>
    <submittedName>
        <fullName evidence="2">Uncharacterized protein</fullName>
    </submittedName>
</protein>
<gene>
    <name evidence="2" type="ORF">Cadr_000018494</name>
</gene>
<feature type="region of interest" description="Disordered" evidence="1">
    <location>
        <begin position="714"/>
        <end position="738"/>
    </location>
</feature>
<evidence type="ECO:0000313" key="3">
    <source>
        <dbReference type="Proteomes" id="UP000299084"/>
    </source>
</evidence>
<name>A0A5N4D1P1_CAMDR</name>
<feature type="compositionally biased region" description="Basic residues" evidence="1">
    <location>
        <begin position="355"/>
        <end position="366"/>
    </location>
</feature>
<organism evidence="2 3">
    <name type="scientific">Camelus dromedarius</name>
    <name type="common">Dromedary</name>
    <name type="synonym">Arabian camel</name>
    <dbReference type="NCBI Taxonomy" id="9838"/>
    <lineage>
        <taxon>Eukaryota</taxon>
        <taxon>Metazoa</taxon>
        <taxon>Chordata</taxon>
        <taxon>Craniata</taxon>
        <taxon>Vertebrata</taxon>
        <taxon>Euteleostomi</taxon>
        <taxon>Mammalia</taxon>
        <taxon>Eutheria</taxon>
        <taxon>Laurasiatheria</taxon>
        <taxon>Artiodactyla</taxon>
        <taxon>Tylopoda</taxon>
        <taxon>Camelidae</taxon>
        <taxon>Camelus</taxon>
    </lineage>
</organism>
<feature type="region of interest" description="Disordered" evidence="1">
    <location>
        <begin position="419"/>
        <end position="445"/>
    </location>
</feature>
<proteinExistence type="predicted"/>
<reference evidence="2 3" key="1">
    <citation type="journal article" date="2019" name="Mol. Ecol. Resour.">
        <title>Improving Illumina assemblies with Hi-C and long reads: an example with the North African dromedary.</title>
        <authorList>
            <person name="Elbers J.P."/>
            <person name="Rogers M.F."/>
            <person name="Perelman P.L."/>
            <person name="Proskuryakova A.A."/>
            <person name="Serdyukova N.A."/>
            <person name="Johnson W.E."/>
            <person name="Horin P."/>
            <person name="Corander J."/>
            <person name="Murphy D."/>
            <person name="Burger P.A."/>
        </authorList>
    </citation>
    <scope>NUCLEOTIDE SEQUENCE [LARGE SCALE GENOMIC DNA]</scope>
    <source>
        <strain evidence="2">Drom800</strain>
        <tissue evidence="2">Blood</tissue>
    </source>
</reference>
<dbReference type="Proteomes" id="UP000299084">
    <property type="component" value="Unassembled WGS sequence"/>
</dbReference>
<feature type="region of interest" description="Disordered" evidence="1">
    <location>
        <begin position="145"/>
        <end position="366"/>
    </location>
</feature>
<comment type="caution">
    <text evidence="2">The sequence shown here is derived from an EMBL/GenBank/DDBJ whole genome shotgun (WGS) entry which is preliminary data.</text>
</comment>
<feature type="compositionally biased region" description="Low complexity" evidence="1">
    <location>
        <begin position="26"/>
        <end position="43"/>
    </location>
</feature>
<dbReference type="AlphaFoldDB" id="A0A5N4D1P1"/>
<dbReference type="EMBL" id="JWIN03000016">
    <property type="protein sequence ID" value="KAB1264987.1"/>
    <property type="molecule type" value="Genomic_DNA"/>
</dbReference>
<feature type="compositionally biased region" description="Low complexity" evidence="1">
    <location>
        <begin position="420"/>
        <end position="442"/>
    </location>
</feature>
<evidence type="ECO:0000256" key="1">
    <source>
        <dbReference type="SAM" id="MobiDB-lite"/>
    </source>
</evidence>
<sequence>MTARGKPDPAAGGAARSFSAPGDPFPSCSGALAGAPGASGVAPRAHHPPLAGSGGAGETRTRDPHRSPPGSAPRPLPRPHRPRPGSSSEWERAARGRSSCVSGAASARSLATRTLSFAVTSWRNGSASDSRSEGCVFKSRRGQAGFFSSPAAGARKEWGEGVLSPPQDAEPALFPRTANTGLTDTRLPPGRRLAARRGGPPSCPEGGNGPPPRPSKPRPWELRGVGLTGARTSASSGLSSARTATGYVETGSAAPPGSPGLPSERRPPARVRTPAGAKPAGRGRRPRDRVHLHPGDPATPGRPRAANAGEAQPRGAAPGDRGVHSPGPALTFLRPSGRLGFSWGSSSRTRGQRCTQRRARRPRRHGAVVRAAFLTSSPLPRLASPRQVQGKEACPGAARGPERACCLCDPWRVVPSLSSPAGQPGAARLRPGPPGAGLTAPGNQSKEEAETQLASRGRRWQARTAAWDHLFPGAANKCVSAKGGWEAGFLMMKDWAREGDVLLCPSSFWLVREGRMSNSPPWLKPHLKFHPRLKTKEDVAAGRVSFEKQPSLPKQFLEVWSPSSPGCREGGALTSGQRDILLGARFRSPTAVRRGRTRRRAAPTGPSQARRFEQFLKAILVTGSLGPLPPSGVSLSSWEMPSKLESYQEKGKAERACWPLDWGSLSLSSRIPLPHTHSRPTISIPHRCGSFAMTEGPSSTVALSSSLQPCCSEYGPQPCSRGSPGGGNADSDPSPGLLTPNLLFRNTSSKLEAPWGKNQTTRKAVNAAISQTPGLGCRWHWGGDAFISDPVTEEKPNELRGGSLEQRKVDRVAEKGRWTAGAWKNLNSDGLGGEASQAESGVWAAGCVPFFCLAGVTSTGRGSRNLGLSLESPSSPGSSCRRTEGVFSMAPEKEAGPFPKAASLFPGRFSLVSAFLRSLPQLATVWICPLELREAHVLQKRNGTQKGFVPGGGETPRGPAPFQPLTSEKMELTYLLCVVSRNSRRLMDLPGDQKADDPWRVVSRMMKSWRRALGTALDFGRGAGCFKKAVLFHQVTGQDTFMVAVLAQAQGRSDGRHQSENFGRVSDSVGGGFLVGEDSLLS</sequence>
<feature type="region of interest" description="Disordered" evidence="1">
    <location>
        <begin position="1"/>
        <end position="106"/>
    </location>
</feature>
<accession>A0A5N4D1P1</accession>
<keyword evidence="3" id="KW-1185">Reference proteome</keyword>
<evidence type="ECO:0000313" key="2">
    <source>
        <dbReference type="EMBL" id="KAB1264987.1"/>
    </source>
</evidence>
<feature type="compositionally biased region" description="Polar residues" evidence="1">
    <location>
        <begin position="230"/>
        <end position="243"/>
    </location>
</feature>